<feature type="region of interest" description="Disordered" evidence="2">
    <location>
        <begin position="134"/>
        <end position="157"/>
    </location>
</feature>
<feature type="compositionally biased region" description="Low complexity" evidence="2">
    <location>
        <begin position="142"/>
        <end position="153"/>
    </location>
</feature>
<evidence type="ECO:0000256" key="2">
    <source>
        <dbReference type="SAM" id="MobiDB-lite"/>
    </source>
</evidence>
<evidence type="ECO:0000259" key="3">
    <source>
        <dbReference type="PROSITE" id="PS50119"/>
    </source>
</evidence>
<dbReference type="InParanoid" id="D3BFG9"/>
<keyword evidence="1" id="KW-0863">Zinc-finger</keyword>
<dbReference type="GeneID" id="31362185"/>
<reference evidence="4 5" key="1">
    <citation type="journal article" date="2011" name="Genome Res.">
        <title>Phylogeny-wide analysis of social amoeba genomes highlights ancient origins for complex intercellular communication.</title>
        <authorList>
            <person name="Heidel A.J."/>
            <person name="Lawal H.M."/>
            <person name="Felder M."/>
            <person name="Schilde C."/>
            <person name="Helps N.R."/>
            <person name="Tunggal B."/>
            <person name="Rivero F."/>
            <person name="John U."/>
            <person name="Schleicher M."/>
            <person name="Eichinger L."/>
            <person name="Platzer M."/>
            <person name="Noegel A.A."/>
            <person name="Schaap P."/>
            <person name="Gloeckner G."/>
        </authorList>
    </citation>
    <scope>NUCLEOTIDE SEQUENCE [LARGE SCALE GENOMIC DNA]</scope>
    <source>
        <strain evidence="5">ATCC 26659 / Pp 5 / PN500</strain>
    </source>
</reference>
<dbReference type="Proteomes" id="UP000001396">
    <property type="component" value="Unassembled WGS sequence"/>
</dbReference>
<name>D3BFG9_HETP5</name>
<keyword evidence="5" id="KW-1185">Reference proteome</keyword>
<dbReference type="SUPFAM" id="SSF57845">
    <property type="entry name" value="B-box zinc-binding domain"/>
    <property type="match status" value="1"/>
</dbReference>
<dbReference type="GO" id="GO:0008270">
    <property type="term" value="F:zinc ion binding"/>
    <property type="evidence" value="ECO:0007669"/>
    <property type="project" value="UniProtKB-KW"/>
</dbReference>
<sequence length="409" mass="47511">MNNKDISNGFECSAHKRILDAVCYECNKLLCSRCSTNHNKEREHSNFIDHIDDIRIELTQILNNINNVNNNKDTATTTSDSSHISKRLDDIWNMMKCKTENYNSLSSDEKQISKHFEELHKYLMIEEQKLKKPIIDHKDNNNDSTTSTTSSSSFHDDTTESYSIPFIMKSINSSESLSTFIKSNNETLFHTTSSKNSYLQDTLLNYNNNSDSMILDLIYKYNNQFKSSSFKNNNNNNDNDNKTNNRKLELKQFDFTKLDHLLKQSIKLSSNSTSLNNNHNKHTYILSTHDDGASLIDLSNYKITDLGEIKYYDLYGTQLILAGDNDDRFIRFNIQTKEIKYLNNNKNTITIICKLPMIYHKISEVESYIYMIGGIWGGARYSIEKDQWKSFLSDDKLIRYSATIFEINK</sequence>
<protein>
    <recommendedName>
        <fullName evidence="3">B box-type domain-containing protein</fullName>
    </recommendedName>
</protein>
<feature type="domain" description="B box-type" evidence="3">
    <location>
        <begin position="7"/>
        <end position="50"/>
    </location>
</feature>
<proteinExistence type="predicted"/>
<dbReference type="RefSeq" id="XP_020432004.1">
    <property type="nucleotide sequence ID" value="XM_020577556.1"/>
</dbReference>
<evidence type="ECO:0000313" key="5">
    <source>
        <dbReference type="Proteomes" id="UP000001396"/>
    </source>
</evidence>
<dbReference type="EMBL" id="ADBJ01000031">
    <property type="protein sequence ID" value="EFA79883.1"/>
    <property type="molecule type" value="Genomic_DNA"/>
</dbReference>
<evidence type="ECO:0000313" key="4">
    <source>
        <dbReference type="EMBL" id="EFA79883.1"/>
    </source>
</evidence>
<keyword evidence="1" id="KW-0862">Zinc</keyword>
<comment type="caution">
    <text evidence="4">The sequence shown here is derived from an EMBL/GenBank/DDBJ whole genome shotgun (WGS) entry which is preliminary data.</text>
</comment>
<dbReference type="InterPro" id="IPR000315">
    <property type="entry name" value="Znf_B-box"/>
</dbReference>
<evidence type="ECO:0000256" key="1">
    <source>
        <dbReference type="PROSITE-ProRule" id="PRU00024"/>
    </source>
</evidence>
<organism evidence="4 5">
    <name type="scientific">Heterostelium pallidum (strain ATCC 26659 / Pp 5 / PN500)</name>
    <name type="common">Cellular slime mold</name>
    <name type="synonym">Polysphondylium pallidum</name>
    <dbReference type="NCBI Taxonomy" id="670386"/>
    <lineage>
        <taxon>Eukaryota</taxon>
        <taxon>Amoebozoa</taxon>
        <taxon>Evosea</taxon>
        <taxon>Eumycetozoa</taxon>
        <taxon>Dictyostelia</taxon>
        <taxon>Acytosteliales</taxon>
        <taxon>Acytosteliaceae</taxon>
        <taxon>Heterostelium</taxon>
    </lineage>
</organism>
<dbReference type="AlphaFoldDB" id="D3BFG9"/>
<dbReference type="PROSITE" id="PS50119">
    <property type="entry name" value="ZF_BBOX"/>
    <property type="match status" value="1"/>
</dbReference>
<gene>
    <name evidence="4" type="ORF">PPL_06703</name>
</gene>
<accession>D3BFG9</accession>
<keyword evidence="1" id="KW-0479">Metal-binding</keyword>